<dbReference type="SMART" id="SM00256">
    <property type="entry name" value="FBOX"/>
    <property type="match status" value="1"/>
</dbReference>
<sequence length="417" mass="47509">MKDLSMGSAKRSKCGKSFSSTGYVPDSLLIHILHRMPVKSVFRSKCVSKQWLSIISEPSFVEDYVARVSHSQPRQWTFLKRSMHVEGSIPLEYDLLRNLNASLIDNKSTSISMVAFPGNEKQQQESLSPHGDVIVAISNGVLLCRRTDMLNVYDYCIFNPITRCCIVLPPPTSSVRSFSEGFLTHVEGGTIVSFKVVRLEKCKELTTIQNFEVFDSETGEWQEYKANLPQAVSSLFCLRPVAFNGILHWFDWVAMDFIIAYDPYKNPSCCRLINLPGSSRGMCDVFQGRLACIELSSANDYDDRQDDHGFDWNLNLWTLQDYDKEDWNLEKKDTISDVSDDQWAPMAFHPLNPDVFYFFGKGTRVASLNVQTKKLEVADHPDLVGDAVAWYWLLLFQFVLPPWPTAIPQPTWKALKS</sequence>
<evidence type="ECO:0000313" key="2">
    <source>
        <dbReference type="EMBL" id="KAK2998857.1"/>
    </source>
</evidence>
<dbReference type="PANTHER" id="PTHR35546">
    <property type="entry name" value="F-BOX PROTEIN INTERACTION DOMAIN PROTEIN-RELATED"/>
    <property type="match status" value="1"/>
</dbReference>
<dbReference type="AlphaFoldDB" id="A0AA88UZI6"/>
<keyword evidence="3" id="KW-1185">Reference proteome</keyword>
<dbReference type="InterPro" id="IPR001810">
    <property type="entry name" value="F-box_dom"/>
</dbReference>
<dbReference type="InterPro" id="IPR015915">
    <property type="entry name" value="Kelch-typ_b-propeller"/>
</dbReference>
<proteinExistence type="predicted"/>
<dbReference type="Gene3D" id="1.20.1280.50">
    <property type="match status" value="1"/>
</dbReference>
<accession>A0AA88UZI6</accession>
<name>A0AA88UZI6_9ASTE</name>
<dbReference type="InterPro" id="IPR056592">
    <property type="entry name" value="Beta-prop_At3g26010-like"/>
</dbReference>
<gene>
    <name evidence="2" type="ORF">RJ639_023487</name>
</gene>
<organism evidence="2 3">
    <name type="scientific">Escallonia herrerae</name>
    <dbReference type="NCBI Taxonomy" id="1293975"/>
    <lineage>
        <taxon>Eukaryota</taxon>
        <taxon>Viridiplantae</taxon>
        <taxon>Streptophyta</taxon>
        <taxon>Embryophyta</taxon>
        <taxon>Tracheophyta</taxon>
        <taxon>Spermatophyta</taxon>
        <taxon>Magnoliopsida</taxon>
        <taxon>eudicotyledons</taxon>
        <taxon>Gunneridae</taxon>
        <taxon>Pentapetalae</taxon>
        <taxon>asterids</taxon>
        <taxon>campanulids</taxon>
        <taxon>Escalloniales</taxon>
        <taxon>Escalloniaceae</taxon>
        <taxon>Escallonia</taxon>
    </lineage>
</organism>
<evidence type="ECO:0000259" key="1">
    <source>
        <dbReference type="SMART" id="SM00256"/>
    </source>
</evidence>
<dbReference type="InterPro" id="IPR055290">
    <property type="entry name" value="At3g26010-like"/>
</dbReference>
<dbReference type="SUPFAM" id="SSF117281">
    <property type="entry name" value="Kelch motif"/>
    <property type="match status" value="1"/>
</dbReference>
<dbReference type="InterPro" id="IPR036047">
    <property type="entry name" value="F-box-like_dom_sf"/>
</dbReference>
<dbReference type="Proteomes" id="UP001188597">
    <property type="component" value="Unassembled WGS sequence"/>
</dbReference>
<dbReference type="NCBIfam" id="TIGR01640">
    <property type="entry name" value="F_box_assoc_1"/>
    <property type="match status" value="1"/>
</dbReference>
<feature type="domain" description="F-box" evidence="1">
    <location>
        <begin position="24"/>
        <end position="64"/>
    </location>
</feature>
<dbReference type="Pfam" id="PF24750">
    <property type="entry name" value="b-prop_At3g26010-like"/>
    <property type="match status" value="1"/>
</dbReference>
<dbReference type="Pfam" id="PF00646">
    <property type="entry name" value="F-box"/>
    <property type="match status" value="1"/>
</dbReference>
<comment type="caution">
    <text evidence="2">The sequence shown here is derived from an EMBL/GenBank/DDBJ whole genome shotgun (WGS) entry which is preliminary data.</text>
</comment>
<dbReference type="SUPFAM" id="SSF81383">
    <property type="entry name" value="F-box domain"/>
    <property type="match status" value="1"/>
</dbReference>
<protein>
    <recommendedName>
        <fullName evidence="1">F-box domain-containing protein</fullName>
    </recommendedName>
</protein>
<reference evidence="2" key="1">
    <citation type="submission" date="2022-12" db="EMBL/GenBank/DDBJ databases">
        <title>Draft genome assemblies for two species of Escallonia (Escalloniales).</title>
        <authorList>
            <person name="Chanderbali A."/>
            <person name="Dervinis C."/>
            <person name="Anghel I."/>
            <person name="Soltis D."/>
            <person name="Soltis P."/>
            <person name="Zapata F."/>
        </authorList>
    </citation>
    <scope>NUCLEOTIDE SEQUENCE</scope>
    <source>
        <strain evidence="2">UCBG64.0493</strain>
        <tissue evidence="2">Leaf</tissue>
    </source>
</reference>
<dbReference type="InterPro" id="IPR017451">
    <property type="entry name" value="F-box-assoc_interact_dom"/>
</dbReference>
<dbReference type="EMBL" id="JAVXUP010003471">
    <property type="protein sequence ID" value="KAK2998857.1"/>
    <property type="molecule type" value="Genomic_DNA"/>
</dbReference>
<evidence type="ECO:0000313" key="3">
    <source>
        <dbReference type="Proteomes" id="UP001188597"/>
    </source>
</evidence>
<dbReference type="PANTHER" id="PTHR35546:SF70">
    <property type="entry name" value="F-BOX PROTEIN INTERACTION DOMAIN PROTEIN"/>
    <property type="match status" value="1"/>
</dbReference>